<evidence type="ECO:0000256" key="1">
    <source>
        <dbReference type="SAM" id="MobiDB-lite"/>
    </source>
</evidence>
<reference evidence="3" key="2">
    <citation type="submission" date="2015-01" db="EMBL/GenBank/DDBJ databases">
        <title>Evolutionary Origins and Diversification of the Mycorrhizal Mutualists.</title>
        <authorList>
            <consortium name="DOE Joint Genome Institute"/>
            <consortium name="Mycorrhizal Genomics Consortium"/>
            <person name="Kohler A."/>
            <person name="Kuo A."/>
            <person name="Nagy L.G."/>
            <person name="Floudas D."/>
            <person name="Copeland A."/>
            <person name="Barry K.W."/>
            <person name="Cichocki N."/>
            <person name="Veneault-Fourrey C."/>
            <person name="LaButti K."/>
            <person name="Lindquist E.A."/>
            <person name="Lipzen A."/>
            <person name="Lundell T."/>
            <person name="Morin E."/>
            <person name="Murat C."/>
            <person name="Riley R."/>
            <person name="Ohm R."/>
            <person name="Sun H."/>
            <person name="Tunlid A."/>
            <person name="Henrissat B."/>
            <person name="Grigoriev I.V."/>
            <person name="Hibbett D.S."/>
            <person name="Martin F."/>
        </authorList>
    </citation>
    <scope>NUCLEOTIDE SEQUENCE [LARGE SCALE GENOMIC DNA]</scope>
    <source>
        <strain evidence="3">MAFF 305830</strain>
    </source>
</reference>
<reference evidence="2 3" key="1">
    <citation type="submission" date="2014-04" db="EMBL/GenBank/DDBJ databases">
        <authorList>
            <consortium name="DOE Joint Genome Institute"/>
            <person name="Kuo A."/>
            <person name="Zuccaro A."/>
            <person name="Kohler A."/>
            <person name="Nagy L.G."/>
            <person name="Floudas D."/>
            <person name="Copeland A."/>
            <person name="Barry K.W."/>
            <person name="Cichocki N."/>
            <person name="Veneault-Fourrey C."/>
            <person name="LaButti K."/>
            <person name="Lindquist E.A."/>
            <person name="Lipzen A."/>
            <person name="Lundell T."/>
            <person name="Morin E."/>
            <person name="Murat C."/>
            <person name="Sun H."/>
            <person name="Tunlid A."/>
            <person name="Henrissat B."/>
            <person name="Grigoriev I.V."/>
            <person name="Hibbett D.S."/>
            <person name="Martin F."/>
            <person name="Nordberg H.P."/>
            <person name="Cantor M.N."/>
            <person name="Hua S.X."/>
        </authorList>
    </citation>
    <scope>NUCLEOTIDE SEQUENCE [LARGE SCALE GENOMIC DNA]</scope>
    <source>
        <strain evidence="2 3">MAFF 305830</strain>
    </source>
</reference>
<name>A0A0C3AR16_SERVB</name>
<evidence type="ECO:0000313" key="2">
    <source>
        <dbReference type="EMBL" id="KIM22499.1"/>
    </source>
</evidence>
<accession>A0A0C3AR16</accession>
<evidence type="ECO:0000313" key="3">
    <source>
        <dbReference type="Proteomes" id="UP000054097"/>
    </source>
</evidence>
<sequence length="103" mass="11257">MSSVGPPTMALEMSAIAAHGKSQRGSAQIDVDQGSSKVDKNTIIGESIKGFVFSPVVIIGTILKARHTKASPFTFHIIKIYRSKEGQETSKEPLFVYIHDYAY</sequence>
<dbReference type="Proteomes" id="UP000054097">
    <property type="component" value="Unassembled WGS sequence"/>
</dbReference>
<feature type="region of interest" description="Disordered" evidence="1">
    <location>
        <begin position="18"/>
        <end position="37"/>
    </location>
</feature>
<proteinExistence type="predicted"/>
<dbReference type="EMBL" id="KN824354">
    <property type="protein sequence ID" value="KIM22499.1"/>
    <property type="molecule type" value="Genomic_DNA"/>
</dbReference>
<gene>
    <name evidence="2" type="ORF">M408DRAFT_283648</name>
</gene>
<keyword evidence="3" id="KW-1185">Reference proteome</keyword>
<protein>
    <submittedName>
        <fullName evidence="2">Uncharacterized protein</fullName>
    </submittedName>
</protein>
<organism evidence="2 3">
    <name type="scientific">Serendipita vermifera MAFF 305830</name>
    <dbReference type="NCBI Taxonomy" id="933852"/>
    <lineage>
        <taxon>Eukaryota</taxon>
        <taxon>Fungi</taxon>
        <taxon>Dikarya</taxon>
        <taxon>Basidiomycota</taxon>
        <taxon>Agaricomycotina</taxon>
        <taxon>Agaricomycetes</taxon>
        <taxon>Sebacinales</taxon>
        <taxon>Serendipitaceae</taxon>
        <taxon>Serendipita</taxon>
    </lineage>
</organism>
<dbReference type="AlphaFoldDB" id="A0A0C3AR16"/>
<dbReference type="HOGENOM" id="CLU_2265387_0_0_1"/>